<dbReference type="InterPro" id="IPR050980">
    <property type="entry name" value="2C_sensor_his_kinase"/>
</dbReference>
<keyword evidence="5 9" id="KW-0418">Kinase</keyword>
<gene>
    <name evidence="9" type="ORF">KTS37_10955</name>
</gene>
<proteinExistence type="predicted"/>
<dbReference type="Pfam" id="PF02518">
    <property type="entry name" value="HATPase_c"/>
    <property type="match status" value="1"/>
</dbReference>
<dbReference type="GO" id="GO:0005524">
    <property type="term" value="F:ATP binding"/>
    <property type="evidence" value="ECO:0007669"/>
    <property type="project" value="UniProtKB-KW"/>
</dbReference>
<dbReference type="CDD" id="cd00075">
    <property type="entry name" value="HATPase"/>
    <property type="match status" value="1"/>
</dbReference>
<dbReference type="EC" id="2.7.13.3" evidence="2"/>
<feature type="domain" description="Histidine kinase" evidence="8">
    <location>
        <begin position="129"/>
        <end position="331"/>
    </location>
</feature>
<dbReference type="InterPro" id="IPR004358">
    <property type="entry name" value="Sig_transdc_His_kin-like_C"/>
</dbReference>
<dbReference type="PANTHER" id="PTHR44936:SF10">
    <property type="entry name" value="SENSOR PROTEIN RSTB"/>
    <property type="match status" value="1"/>
</dbReference>
<protein>
    <recommendedName>
        <fullName evidence="2">histidine kinase</fullName>
        <ecNumber evidence="2">2.7.13.3</ecNumber>
    </recommendedName>
</protein>
<dbReference type="NCBIfam" id="TIGR00229">
    <property type="entry name" value="sensory_box"/>
    <property type="match status" value="1"/>
</dbReference>
<dbReference type="SMART" id="SM00387">
    <property type="entry name" value="HATPase_c"/>
    <property type="match status" value="1"/>
</dbReference>
<dbReference type="AlphaFoldDB" id="A0AA41KFR5"/>
<evidence type="ECO:0000256" key="7">
    <source>
        <dbReference type="SAM" id="MobiDB-lite"/>
    </source>
</evidence>
<comment type="catalytic activity">
    <reaction evidence="1">
        <text>ATP + protein L-histidine = ADP + protein N-phospho-L-histidine.</text>
        <dbReference type="EC" id="2.7.13.3"/>
    </reaction>
</comment>
<evidence type="ECO:0000256" key="5">
    <source>
        <dbReference type="ARBA" id="ARBA00022777"/>
    </source>
</evidence>
<evidence type="ECO:0000256" key="4">
    <source>
        <dbReference type="ARBA" id="ARBA00022741"/>
    </source>
</evidence>
<evidence type="ECO:0000313" key="9">
    <source>
        <dbReference type="EMBL" id="MBV0902307.1"/>
    </source>
</evidence>
<name>A0AA41KFR5_9EURY</name>
<organism evidence="9 10">
    <name type="scientific">Haloarcula salina</name>
    <dbReference type="NCBI Taxonomy" id="1429914"/>
    <lineage>
        <taxon>Archaea</taxon>
        <taxon>Methanobacteriati</taxon>
        <taxon>Methanobacteriota</taxon>
        <taxon>Stenosarchaea group</taxon>
        <taxon>Halobacteria</taxon>
        <taxon>Halobacteriales</taxon>
        <taxon>Haloarculaceae</taxon>
        <taxon>Haloarcula</taxon>
    </lineage>
</organism>
<dbReference type="PANTHER" id="PTHR44936">
    <property type="entry name" value="SENSOR PROTEIN CREC"/>
    <property type="match status" value="1"/>
</dbReference>
<evidence type="ECO:0000313" key="10">
    <source>
        <dbReference type="Proteomes" id="UP001166304"/>
    </source>
</evidence>
<keyword evidence="4" id="KW-0547">Nucleotide-binding</keyword>
<dbReference type="InterPro" id="IPR005467">
    <property type="entry name" value="His_kinase_dom"/>
</dbReference>
<dbReference type="InterPro" id="IPR035965">
    <property type="entry name" value="PAS-like_dom_sf"/>
</dbReference>
<dbReference type="InterPro" id="IPR003594">
    <property type="entry name" value="HATPase_dom"/>
</dbReference>
<dbReference type="Proteomes" id="UP001166304">
    <property type="component" value="Unassembled WGS sequence"/>
</dbReference>
<evidence type="ECO:0000256" key="1">
    <source>
        <dbReference type="ARBA" id="ARBA00000085"/>
    </source>
</evidence>
<evidence type="ECO:0000259" key="8">
    <source>
        <dbReference type="PROSITE" id="PS50109"/>
    </source>
</evidence>
<sequence>MSDDDRFRGLFEHTSDAVAEVEFVDDEPVVRAVNDAFVDIFGVERDQVRGDSLTAHVEPDGEERERPVDDDRTAGNGFCRGVITRETATGPRQFSCRVVSTESDRALVLYTDVTAAHRMEQHHQVLHRVLRHNLRNKLVPLLDGAERLSTELSGDLGQQASLMAMAARELSGLSETAGKLEYVMESTAVTESRVDLVACLRSVLAEYDASTVDVAVEGDGAVLVAADDRLEVALAQLVENGIKHADGEPGLSISIRSEAGDAVAEISDDGPGLPENERAVLFGDQPITQLRHSTGLGLWLTKWILECHGGSLAYDRRDERTTLTVRVPLATERPVVANGKREREERSD</sequence>
<reference evidence="9" key="1">
    <citation type="submission" date="2021-06" db="EMBL/GenBank/DDBJ databases">
        <title>New haloarchaea isolates fom saline soil.</title>
        <authorList>
            <person name="Duran-Viseras A."/>
            <person name="Sanchez-Porro C.S."/>
            <person name="Ventosa A."/>
        </authorList>
    </citation>
    <scope>NUCLEOTIDE SEQUENCE</scope>
    <source>
        <strain evidence="9">JCM 18369</strain>
    </source>
</reference>
<dbReference type="InterPro" id="IPR000014">
    <property type="entry name" value="PAS"/>
</dbReference>
<feature type="region of interest" description="Disordered" evidence="7">
    <location>
        <begin position="51"/>
        <end position="75"/>
    </location>
</feature>
<keyword evidence="6" id="KW-0067">ATP-binding</keyword>
<dbReference type="InterPro" id="IPR036890">
    <property type="entry name" value="HATPase_C_sf"/>
</dbReference>
<keyword evidence="3" id="KW-0808">Transferase</keyword>
<dbReference type="Gene3D" id="3.30.565.10">
    <property type="entry name" value="Histidine kinase-like ATPase, C-terminal domain"/>
    <property type="match status" value="1"/>
</dbReference>
<dbReference type="SUPFAM" id="SSF55874">
    <property type="entry name" value="ATPase domain of HSP90 chaperone/DNA topoisomerase II/histidine kinase"/>
    <property type="match status" value="1"/>
</dbReference>
<comment type="caution">
    <text evidence="9">The sequence shown here is derived from an EMBL/GenBank/DDBJ whole genome shotgun (WGS) entry which is preliminary data.</text>
</comment>
<feature type="compositionally biased region" description="Basic and acidic residues" evidence="7">
    <location>
        <begin position="57"/>
        <end position="73"/>
    </location>
</feature>
<dbReference type="PRINTS" id="PR00344">
    <property type="entry name" value="BCTRLSENSOR"/>
</dbReference>
<accession>A0AA41KFR5</accession>
<evidence type="ECO:0000256" key="2">
    <source>
        <dbReference type="ARBA" id="ARBA00012438"/>
    </source>
</evidence>
<dbReference type="Pfam" id="PF13188">
    <property type="entry name" value="PAS_8"/>
    <property type="match status" value="1"/>
</dbReference>
<dbReference type="GO" id="GO:0004673">
    <property type="term" value="F:protein histidine kinase activity"/>
    <property type="evidence" value="ECO:0007669"/>
    <property type="project" value="UniProtKB-EC"/>
</dbReference>
<dbReference type="Gene3D" id="3.30.450.20">
    <property type="entry name" value="PAS domain"/>
    <property type="match status" value="1"/>
</dbReference>
<dbReference type="EMBL" id="JAHQXE010000003">
    <property type="protein sequence ID" value="MBV0902307.1"/>
    <property type="molecule type" value="Genomic_DNA"/>
</dbReference>
<dbReference type="RefSeq" id="WP_162413520.1">
    <property type="nucleotide sequence ID" value="NZ_JAHQXE010000003.1"/>
</dbReference>
<keyword evidence="10" id="KW-1185">Reference proteome</keyword>
<dbReference type="SUPFAM" id="SSF55785">
    <property type="entry name" value="PYP-like sensor domain (PAS domain)"/>
    <property type="match status" value="1"/>
</dbReference>
<dbReference type="PROSITE" id="PS50109">
    <property type="entry name" value="HIS_KIN"/>
    <property type="match status" value="1"/>
</dbReference>
<evidence type="ECO:0000256" key="3">
    <source>
        <dbReference type="ARBA" id="ARBA00022679"/>
    </source>
</evidence>
<evidence type="ECO:0000256" key="6">
    <source>
        <dbReference type="ARBA" id="ARBA00022840"/>
    </source>
</evidence>